<evidence type="ECO:0000313" key="1">
    <source>
        <dbReference type="EMBL" id="PFG20911.1"/>
    </source>
</evidence>
<proteinExistence type="predicted"/>
<protein>
    <submittedName>
        <fullName evidence="1">Uncharacterized protein</fullName>
    </submittedName>
</protein>
<dbReference type="EMBL" id="PDJD01000001">
    <property type="protein sequence ID" value="PFG20911.1"/>
    <property type="molecule type" value="Genomic_DNA"/>
</dbReference>
<organism evidence="1 2">
    <name type="scientific">Serinibacter salmoneus</name>
    <dbReference type="NCBI Taxonomy" id="556530"/>
    <lineage>
        <taxon>Bacteria</taxon>
        <taxon>Bacillati</taxon>
        <taxon>Actinomycetota</taxon>
        <taxon>Actinomycetes</taxon>
        <taxon>Micrococcales</taxon>
        <taxon>Beutenbergiaceae</taxon>
        <taxon>Serinibacter</taxon>
    </lineage>
</organism>
<accession>A0A2A9D3F0</accession>
<name>A0A2A9D3F0_9MICO</name>
<reference evidence="1 2" key="1">
    <citation type="submission" date="2017-10" db="EMBL/GenBank/DDBJ databases">
        <title>Sequencing the genomes of 1000 actinobacteria strains.</title>
        <authorList>
            <person name="Klenk H.-P."/>
        </authorList>
    </citation>
    <scope>NUCLEOTIDE SEQUENCE [LARGE SCALE GENOMIC DNA]</scope>
    <source>
        <strain evidence="1 2">DSM 21801</strain>
    </source>
</reference>
<dbReference type="Proteomes" id="UP000224915">
    <property type="component" value="Unassembled WGS sequence"/>
</dbReference>
<sequence length="144" mass="15911">MGTDLPALDPEVRDRLHRLTTDLATVGAYKSRLVGFRVQDATTHWLLGPTPDSIKRSYHIEADAEAPSPEATELILNRLASRGWRGLHTGHGEVFRAEAEREGWRLWLTGKNGRISMTIETVAVVVGEDVAKRVLAGIHQPQIG</sequence>
<dbReference type="AlphaFoldDB" id="A0A2A9D3F0"/>
<keyword evidence="2" id="KW-1185">Reference proteome</keyword>
<dbReference type="RefSeq" id="WP_143556975.1">
    <property type="nucleotide sequence ID" value="NZ_PDJD01000001.1"/>
</dbReference>
<gene>
    <name evidence="1" type="ORF">ATL40_2527</name>
</gene>
<comment type="caution">
    <text evidence="1">The sequence shown here is derived from an EMBL/GenBank/DDBJ whole genome shotgun (WGS) entry which is preliminary data.</text>
</comment>
<dbReference type="OrthoDB" id="5160265at2"/>
<evidence type="ECO:0000313" key="2">
    <source>
        <dbReference type="Proteomes" id="UP000224915"/>
    </source>
</evidence>